<keyword evidence="1" id="KW-1133">Transmembrane helix</keyword>
<dbReference type="Proteomes" id="UP000034513">
    <property type="component" value="Unassembled WGS sequence"/>
</dbReference>
<sequence>MISFFQTGNGIVDLILTIMFLILVTYPILGGFAWFIGVLCYSFLFKYNPNC</sequence>
<keyword evidence="3" id="KW-1185">Reference proteome</keyword>
<dbReference type="EMBL" id="LAVW01000140">
    <property type="protein sequence ID" value="KKW71193.1"/>
    <property type="molecule type" value="Genomic_DNA"/>
</dbReference>
<proteinExistence type="predicted"/>
<keyword evidence="1" id="KW-0812">Transmembrane</keyword>
<gene>
    <name evidence="2" type="ORF">VN93_1856</name>
</gene>
<protein>
    <submittedName>
        <fullName evidence="2">Glycosyltransferase</fullName>
    </submittedName>
</protein>
<evidence type="ECO:0000313" key="2">
    <source>
        <dbReference type="EMBL" id="KKW71193.1"/>
    </source>
</evidence>
<reference evidence="2 3" key="1">
    <citation type="submission" date="2015-04" db="EMBL/GenBank/DDBJ databases">
        <title>Evaluation of non-dairy Lactococcus lactis with potential dairy applications reveals extensive phenotype-genotype disparity.</title>
        <authorList>
            <person name="Cavanagh D."/>
            <person name="Casey A."/>
            <person name="Altermann E."/>
            <person name="Cotter P."/>
            <person name="Fitzgerald G.F."/>
            <person name="McAuliffe O."/>
        </authorList>
    </citation>
    <scope>NUCLEOTIDE SEQUENCE [LARGE SCALE GENOMIC DNA]</scope>
    <source>
        <strain evidence="2 3">DPC6856</strain>
    </source>
</reference>
<keyword evidence="1" id="KW-0472">Membrane</keyword>
<feature type="transmembrane region" description="Helical" evidence="1">
    <location>
        <begin position="14"/>
        <end position="44"/>
    </location>
</feature>
<organism evidence="2 3">
    <name type="scientific">Lactococcus lactis subsp. cremoris</name>
    <name type="common">Streptococcus cremoris</name>
    <dbReference type="NCBI Taxonomy" id="1359"/>
    <lineage>
        <taxon>Bacteria</taxon>
        <taxon>Bacillati</taxon>
        <taxon>Bacillota</taxon>
        <taxon>Bacilli</taxon>
        <taxon>Lactobacillales</taxon>
        <taxon>Streptococcaceae</taxon>
        <taxon>Lactococcus</taxon>
    </lineage>
</organism>
<evidence type="ECO:0000313" key="3">
    <source>
        <dbReference type="Proteomes" id="UP000034513"/>
    </source>
</evidence>
<evidence type="ECO:0000256" key="1">
    <source>
        <dbReference type="SAM" id="Phobius"/>
    </source>
</evidence>
<accession>A0ABR5EF21</accession>
<comment type="caution">
    <text evidence="2">The sequence shown here is derived from an EMBL/GenBank/DDBJ whole genome shotgun (WGS) entry which is preliminary data.</text>
</comment>
<name>A0ABR5EF21_LACLC</name>